<accession>A0A1Y2A685</accession>
<dbReference type="EMBL" id="MCFA01000009">
    <property type="protein sequence ID" value="ORY18022.1"/>
    <property type="molecule type" value="Genomic_DNA"/>
</dbReference>
<comment type="caution">
    <text evidence="3">The sequence shown here is derived from an EMBL/GenBank/DDBJ whole genome shotgun (WGS) entry which is preliminary data.</text>
</comment>
<feature type="domain" description="Peptidase S9 prolyl oligopeptidase catalytic" evidence="2">
    <location>
        <begin position="421"/>
        <end position="570"/>
    </location>
</feature>
<dbReference type="GO" id="GO:0008236">
    <property type="term" value="F:serine-type peptidase activity"/>
    <property type="evidence" value="ECO:0007669"/>
    <property type="project" value="InterPro"/>
</dbReference>
<dbReference type="InterPro" id="IPR050955">
    <property type="entry name" value="Plant_Biomass_Hydrol_Est"/>
</dbReference>
<evidence type="ECO:0000256" key="1">
    <source>
        <dbReference type="ARBA" id="ARBA00022729"/>
    </source>
</evidence>
<protein>
    <recommendedName>
        <fullName evidence="2">Peptidase S9 prolyl oligopeptidase catalytic domain-containing protein</fullName>
    </recommendedName>
</protein>
<dbReference type="Gene3D" id="3.40.50.1820">
    <property type="entry name" value="alpha/beta hydrolase"/>
    <property type="match status" value="1"/>
</dbReference>
<dbReference type="AlphaFoldDB" id="A0A1Y2A685"/>
<evidence type="ECO:0000313" key="4">
    <source>
        <dbReference type="Proteomes" id="UP000193144"/>
    </source>
</evidence>
<dbReference type="SUPFAM" id="SSF53474">
    <property type="entry name" value="alpha/beta-Hydrolases"/>
    <property type="match status" value="1"/>
</dbReference>
<evidence type="ECO:0000259" key="2">
    <source>
        <dbReference type="Pfam" id="PF00326"/>
    </source>
</evidence>
<dbReference type="InterPro" id="IPR001375">
    <property type="entry name" value="Peptidase_S9_cat"/>
</dbReference>
<dbReference type="Pfam" id="PF00326">
    <property type="entry name" value="Peptidase_S9"/>
    <property type="match status" value="1"/>
</dbReference>
<evidence type="ECO:0000313" key="3">
    <source>
        <dbReference type="EMBL" id="ORY18022.1"/>
    </source>
</evidence>
<dbReference type="GO" id="GO:0006508">
    <property type="term" value="P:proteolysis"/>
    <property type="evidence" value="ECO:0007669"/>
    <property type="project" value="InterPro"/>
</dbReference>
<dbReference type="STRING" id="1231657.A0A1Y2A685"/>
<dbReference type="PANTHER" id="PTHR43037">
    <property type="entry name" value="UNNAMED PRODUCT-RELATED"/>
    <property type="match status" value="1"/>
</dbReference>
<dbReference type="Proteomes" id="UP000193144">
    <property type="component" value="Unassembled WGS sequence"/>
</dbReference>
<dbReference type="OrthoDB" id="449091at2759"/>
<dbReference type="PANTHER" id="PTHR43037:SF4">
    <property type="entry name" value="PEPTIDASE S9 PROLYL OLIGOPEPTIDASE CATALYTIC DOMAIN-CONTAINING PROTEIN"/>
    <property type="match status" value="1"/>
</dbReference>
<sequence length="876" mass="94839">MTLILNAASESIQQPLSFGASWQILGPFQIGTREATWGADPLEYLGGFRALQYDPRAQYRSSLPVNGTAKWAVVNSTKTSDTSSLGKASLSVRYDNVDWEFLKLVYGWAAVQYQAWARGDIVVHGDATQHVILYTSGILEYWLDDAHYFGGDYYSYRRAPPVLHLRPGSHKIDIRLVRDVRAFGGVLEPTIDVVLEAHEVSGTLELAKPGIFISDVVDGSLASSVASMSLRNSGEDDVEVVEIRPSDVGSLPLFKNKESQVILSPSLQMLTSTQSNNTTSTGGPGIVLLAGQTRPIAFNISLPSHETSSVHYTIIYRTGSGGGPLSVLHVSHNLTHKSLYDPHKITYLHPGGMASYAMLRPPAKNATCVEAESDAVAHALDSVADICAWVLFPTGVTAWSGDDWHNWGFADVEAAINSIPTWIENVSWGGPGVDVNRWVVSGHSNGGQGTWYALTHRPDRIIAAAPVSGYASIQKYVPYELWQPMDPRRTAIVSGALNSYRHEMMMENAKGIPVLQQHGEEDDNVPTYHSRLLGQLLFQAGANSDYYELPGKGHYFDGIMVTDQLKEFYRKYTGSNMTTYASPQDYSIVVGDPGDMGPKGALKIIALEDPGQYGRVDVVCDSDPIRCLVKTTNVAGLTLEGKHLEQETIDIDGQALAITAGISTPSGSVSLFKSQEGNWKVELLLHSGPAALYRQGRQLGSMTAILRTQGPFTIRHQGAATVALALQISRNLHQYLFADANIVSGETWDGTDSGNLISLVVGADAPPSIHPDFPVKVGATTVSVRDSRGHRKEFQEAGGLAAAFLRPLPNGRLELVLWGDSVDALAQAARLVPMLTGVGQPDFVIMGESARWRGVEGALALGFFDSAWNVTPSSVV</sequence>
<dbReference type="InterPro" id="IPR029058">
    <property type="entry name" value="AB_hydrolase_fold"/>
</dbReference>
<keyword evidence="4" id="KW-1185">Reference proteome</keyword>
<gene>
    <name evidence="3" type="ORF">BCR34DRAFT_596592</name>
</gene>
<keyword evidence="1" id="KW-0732">Signal</keyword>
<reference evidence="3 4" key="1">
    <citation type="submission" date="2016-07" db="EMBL/GenBank/DDBJ databases">
        <title>Pervasive Adenine N6-methylation of Active Genes in Fungi.</title>
        <authorList>
            <consortium name="DOE Joint Genome Institute"/>
            <person name="Mondo S.J."/>
            <person name="Dannebaum R.O."/>
            <person name="Kuo R.C."/>
            <person name="Labutti K."/>
            <person name="Haridas S."/>
            <person name="Kuo A."/>
            <person name="Salamov A."/>
            <person name="Ahrendt S.R."/>
            <person name="Lipzen A."/>
            <person name="Sullivan W."/>
            <person name="Andreopoulos W.B."/>
            <person name="Clum A."/>
            <person name="Lindquist E."/>
            <person name="Daum C."/>
            <person name="Ramamoorthy G.K."/>
            <person name="Gryganskyi A."/>
            <person name="Culley D."/>
            <person name="Magnuson J.K."/>
            <person name="James T.Y."/>
            <person name="O'Malley M.A."/>
            <person name="Stajich J.E."/>
            <person name="Spatafora J.W."/>
            <person name="Visel A."/>
            <person name="Grigoriev I.V."/>
        </authorList>
    </citation>
    <scope>NUCLEOTIDE SEQUENCE [LARGE SCALE GENOMIC DNA]</scope>
    <source>
        <strain evidence="3 4">CBS 115471</strain>
    </source>
</reference>
<proteinExistence type="predicted"/>
<name>A0A1Y2A685_9PLEO</name>
<organism evidence="3 4">
    <name type="scientific">Clohesyomyces aquaticus</name>
    <dbReference type="NCBI Taxonomy" id="1231657"/>
    <lineage>
        <taxon>Eukaryota</taxon>
        <taxon>Fungi</taxon>
        <taxon>Dikarya</taxon>
        <taxon>Ascomycota</taxon>
        <taxon>Pezizomycotina</taxon>
        <taxon>Dothideomycetes</taxon>
        <taxon>Pleosporomycetidae</taxon>
        <taxon>Pleosporales</taxon>
        <taxon>Lindgomycetaceae</taxon>
        <taxon>Clohesyomyces</taxon>
    </lineage>
</organism>